<keyword evidence="1" id="KW-0812">Transmembrane</keyword>
<dbReference type="RefSeq" id="WP_055415679.1">
    <property type="nucleotide sequence ID" value="NZ_BKFD01000032.1"/>
</dbReference>
<dbReference type="Proteomes" id="UP001256400">
    <property type="component" value="Chromosome"/>
</dbReference>
<sequence>MYGPIRCAIDFVCMFLHLEIILLMNPLMIALCSKAFAIYQSNYSPEKRLFNISVPKEFLDYIRPSFHPFDYDTKQLEQRWQKELNLKLQ</sequence>
<reference evidence="2" key="1">
    <citation type="submission" date="2023-09" db="EMBL/GenBank/DDBJ databases">
        <title>Acinetobacter soli.</title>
        <authorList>
            <person name="Kim B."/>
            <person name="Kim D."/>
            <person name="Park D."/>
        </authorList>
    </citation>
    <scope>NUCLEOTIDE SEQUENCE</scope>
    <source>
        <strain evidence="2">2023.05</strain>
    </source>
</reference>
<gene>
    <name evidence="2" type="ORF">RHP80_14720</name>
</gene>
<name>A0AB38Z0R4_9GAMM</name>
<dbReference type="EMBL" id="CP134206">
    <property type="protein sequence ID" value="WND07171.1"/>
    <property type="molecule type" value="Genomic_DNA"/>
</dbReference>
<accession>A0AB38Z0R4</accession>
<dbReference type="AlphaFoldDB" id="A0AB38Z0R4"/>
<evidence type="ECO:0000313" key="3">
    <source>
        <dbReference type="Proteomes" id="UP001256400"/>
    </source>
</evidence>
<evidence type="ECO:0000256" key="1">
    <source>
        <dbReference type="SAM" id="Phobius"/>
    </source>
</evidence>
<protein>
    <submittedName>
        <fullName evidence="2">Uncharacterized protein</fullName>
    </submittedName>
</protein>
<evidence type="ECO:0000313" key="2">
    <source>
        <dbReference type="EMBL" id="WND07171.1"/>
    </source>
</evidence>
<feature type="transmembrane region" description="Helical" evidence="1">
    <location>
        <begin position="20"/>
        <end position="39"/>
    </location>
</feature>
<proteinExistence type="predicted"/>
<organism evidence="2 3">
    <name type="scientific">Acinetobacter soli</name>
    <dbReference type="NCBI Taxonomy" id="487316"/>
    <lineage>
        <taxon>Bacteria</taxon>
        <taxon>Pseudomonadati</taxon>
        <taxon>Pseudomonadota</taxon>
        <taxon>Gammaproteobacteria</taxon>
        <taxon>Moraxellales</taxon>
        <taxon>Moraxellaceae</taxon>
        <taxon>Acinetobacter</taxon>
    </lineage>
</organism>
<keyword evidence="1" id="KW-1133">Transmembrane helix</keyword>
<keyword evidence="1" id="KW-0472">Membrane</keyword>